<dbReference type="EnsemblMetazoa" id="XM_022809623">
    <property type="protein sequence ID" value="XP_022665358"/>
    <property type="gene ID" value="LOC111252134"/>
</dbReference>
<dbReference type="OMA" id="HEHANNV"/>
<dbReference type="GO" id="GO:0034587">
    <property type="term" value="P:piRNA processing"/>
    <property type="evidence" value="ECO:0007669"/>
    <property type="project" value="UniProtKB-ARBA"/>
</dbReference>
<dbReference type="EnsemblMetazoa" id="XM_022809622">
    <property type="protein sequence ID" value="XP_022665357"/>
    <property type="gene ID" value="LOC111252134"/>
</dbReference>
<organism evidence="4 5">
    <name type="scientific">Varroa destructor</name>
    <name type="common">Honeybee mite</name>
    <dbReference type="NCBI Taxonomy" id="109461"/>
    <lineage>
        <taxon>Eukaryota</taxon>
        <taxon>Metazoa</taxon>
        <taxon>Ecdysozoa</taxon>
        <taxon>Arthropoda</taxon>
        <taxon>Chelicerata</taxon>
        <taxon>Arachnida</taxon>
        <taxon>Acari</taxon>
        <taxon>Parasitiformes</taxon>
        <taxon>Mesostigmata</taxon>
        <taxon>Gamasina</taxon>
        <taxon>Dermanyssoidea</taxon>
        <taxon>Varroidae</taxon>
        <taxon>Varroa</taxon>
    </lineage>
</organism>
<reference evidence="4" key="1">
    <citation type="submission" date="2021-01" db="UniProtKB">
        <authorList>
            <consortium name="EnsemblMetazoa"/>
        </authorList>
    </citation>
    <scope>IDENTIFICATION</scope>
</reference>
<dbReference type="RefSeq" id="XP_022665357.1">
    <property type="nucleotide sequence ID" value="XM_022809622.1"/>
</dbReference>
<dbReference type="Gene3D" id="3.40.50.2300">
    <property type="match status" value="1"/>
</dbReference>
<dbReference type="InterPro" id="IPR036085">
    <property type="entry name" value="PAZ_dom_sf"/>
</dbReference>
<dbReference type="SUPFAM" id="SSF53098">
    <property type="entry name" value="Ribonuclease H-like"/>
    <property type="match status" value="1"/>
</dbReference>
<dbReference type="InterPro" id="IPR012337">
    <property type="entry name" value="RNaseH-like_sf"/>
</dbReference>
<dbReference type="PANTHER" id="PTHR22891">
    <property type="entry name" value="EUKARYOTIC TRANSLATION INITIATION FACTOR 2C"/>
    <property type="match status" value="1"/>
</dbReference>
<dbReference type="AlphaFoldDB" id="A0A7M7KDT7"/>
<dbReference type="InterPro" id="IPR003100">
    <property type="entry name" value="PAZ_dom"/>
</dbReference>
<dbReference type="Pfam" id="PF02170">
    <property type="entry name" value="PAZ"/>
    <property type="match status" value="1"/>
</dbReference>
<dbReference type="SUPFAM" id="SSF101690">
    <property type="entry name" value="PAZ domain"/>
    <property type="match status" value="1"/>
</dbReference>
<dbReference type="InterPro" id="IPR003165">
    <property type="entry name" value="Piwi"/>
</dbReference>
<dbReference type="CDD" id="cd04657">
    <property type="entry name" value="Piwi_ago-like"/>
    <property type="match status" value="1"/>
</dbReference>
<dbReference type="SMART" id="SM01163">
    <property type="entry name" value="DUF1785"/>
    <property type="match status" value="1"/>
</dbReference>
<comment type="similarity">
    <text evidence="1">Belongs to the argonaute family.</text>
</comment>
<dbReference type="Pfam" id="PF16486">
    <property type="entry name" value="ArgoN"/>
    <property type="match status" value="1"/>
</dbReference>
<dbReference type="InParanoid" id="A0A7M7KDT7"/>
<evidence type="ECO:0000313" key="4">
    <source>
        <dbReference type="EnsemblMetazoa" id="XP_022665358"/>
    </source>
</evidence>
<dbReference type="PROSITE" id="PS50821">
    <property type="entry name" value="PAZ"/>
    <property type="match status" value="1"/>
</dbReference>
<dbReference type="SMART" id="SM00949">
    <property type="entry name" value="PAZ"/>
    <property type="match status" value="1"/>
</dbReference>
<dbReference type="Proteomes" id="UP000594260">
    <property type="component" value="Unplaced"/>
</dbReference>
<dbReference type="RefSeq" id="XP_022665358.1">
    <property type="nucleotide sequence ID" value="XM_022809623.1"/>
</dbReference>
<dbReference type="OrthoDB" id="6491976at2759"/>
<feature type="domain" description="Piwi" evidence="3">
    <location>
        <begin position="539"/>
        <end position="819"/>
    </location>
</feature>
<dbReference type="CDD" id="cd02846">
    <property type="entry name" value="PAZ_argonaute_like"/>
    <property type="match status" value="1"/>
</dbReference>
<dbReference type="Pfam" id="PF02171">
    <property type="entry name" value="Piwi"/>
    <property type="match status" value="1"/>
</dbReference>
<dbReference type="InterPro" id="IPR014811">
    <property type="entry name" value="ArgoL1"/>
</dbReference>
<dbReference type="InterPro" id="IPR032474">
    <property type="entry name" value="Argonaute_N"/>
</dbReference>
<dbReference type="GO" id="GO:0003723">
    <property type="term" value="F:RNA binding"/>
    <property type="evidence" value="ECO:0007669"/>
    <property type="project" value="InterPro"/>
</dbReference>
<dbReference type="SMART" id="SM00950">
    <property type="entry name" value="Piwi"/>
    <property type="match status" value="1"/>
</dbReference>
<dbReference type="PROSITE" id="PS50822">
    <property type="entry name" value="PIWI"/>
    <property type="match status" value="1"/>
</dbReference>
<sequence>MCDVDELSKLLKLFAVGDAPRHTSIGTRGQPIQLISNLYGISVSVQEVFHYDVCITYHGCNPSAQQAMLIPLVKKYRAPSTTLNHQVIRELARQPVLAGCVPAFDGRKNLYLTKQIAREEQILQTTVTIHLDPESDQDEFARTASFDVVLKLVARIPMNNLRPDVIQALDIMVRTGPLLCPTNVAVGRSFFTRQNNSSDISVGGCRELWYGYYCSIRPGQWKPMLNVNISATLFHESLSLVEYTAKFLKKNVSMLNNGLLDSERKKVEKELQAVKIEVTHLPYRRRYKVCGVSKQPAYKCFFDVDGHQISVVDYFAKQYKLQLQYPGLQCILTPGKNEQRSYLPMEICRTIQGQHAKVVEPDQTAALIRKTALPPADRFRSVDTFVQEIVTQSAHPQLREFGLKIELTPTKVKGRVLAPPHLNAGTPKPVIPKEGYWRTNRFFVPVEIQYWGIADCFGSRRVREFSQNLQKLGAKLGMRISPPTFINDYRGRDTDSEMLSDIKAKFPLTQLTVVILGKTTQYEQIKQCSETDRRLLMMTQCVRGQNVDSRKHDQNFCINILMKINSKLGGINHALQDLFVPPSMRRPYIVFGADVSHPGPQNKDQPSIAALVGSLDPVPSQYHTVTTFQRSKTCNRLEYVAALKDMVKDCMWAFYRKNNAKPMHLFFFRDGISDCQFEAVRAFEVLQVRLACKELEEDYEPPLTFLVVQKRHQVRFKPENLGDGHGYHRNIPPGTVIEETVTHPTNLDYFLCSHAGVQSTSKPAHYQVIHDDANLSADELQAISYNLCHVYGRCSRSVSIPAPVYYAHLAASRAKDHLKAVRSSSRCSSSNRSSGFEDDTVRDANDLSELRRRAGCVDTRLRNCLYFV</sequence>
<dbReference type="InterPro" id="IPR045246">
    <property type="entry name" value="Piwi_ago-like"/>
</dbReference>
<protein>
    <submittedName>
        <fullName evidence="4">Uncharacterized protein</fullName>
    </submittedName>
</protein>
<dbReference type="Pfam" id="PF08699">
    <property type="entry name" value="ArgoL1"/>
    <property type="match status" value="1"/>
</dbReference>
<evidence type="ECO:0000256" key="1">
    <source>
        <dbReference type="RuleBase" id="RU361178"/>
    </source>
</evidence>
<dbReference type="Gene3D" id="2.170.260.10">
    <property type="entry name" value="paz domain"/>
    <property type="match status" value="1"/>
</dbReference>
<proteinExistence type="inferred from homology"/>
<name>A0A7M7KDT7_VARDE</name>
<feature type="domain" description="PAZ" evidence="2">
    <location>
        <begin position="239"/>
        <end position="352"/>
    </location>
</feature>
<dbReference type="Gene3D" id="3.30.420.10">
    <property type="entry name" value="Ribonuclease H-like superfamily/Ribonuclease H"/>
    <property type="match status" value="1"/>
</dbReference>
<evidence type="ECO:0000259" key="2">
    <source>
        <dbReference type="PROSITE" id="PS50821"/>
    </source>
</evidence>
<evidence type="ECO:0000313" key="5">
    <source>
        <dbReference type="Proteomes" id="UP000594260"/>
    </source>
</evidence>
<dbReference type="GeneID" id="111252134"/>
<evidence type="ECO:0000259" key="3">
    <source>
        <dbReference type="PROSITE" id="PS50822"/>
    </source>
</evidence>
<dbReference type="KEGG" id="vde:111252134"/>
<dbReference type="InterPro" id="IPR036397">
    <property type="entry name" value="RNaseH_sf"/>
</dbReference>
<keyword evidence="5" id="KW-1185">Reference proteome</keyword>
<accession>A0A7M7KDT7</accession>